<comment type="caution">
    <text evidence="1">The sequence shown here is derived from an EMBL/GenBank/DDBJ whole genome shotgun (WGS) entry which is preliminary data.</text>
</comment>
<protein>
    <recommendedName>
        <fullName evidence="3">F-box domain-containing protein</fullName>
    </recommendedName>
</protein>
<organism evidence="1 2">
    <name type="scientific">Mycena albidolilacea</name>
    <dbReference type="NCBI Taxonomy" id="1033008"/>
    <lineage>
        <taxon>Eukaryota</taxon>
        <taxon>Fungi</taxon>
        <taxon>Dikarya</taxon>
        <taxon>Basidiomycota</taxon>
        <taxon>Agaricomycotina</taxon>
        <taxon>Agaricomycetes</taxon>
        <taxon>Agaricomycetidae</taxon>
        <taxon>Agaricales</taxon>
        <taxon>Marasmiineae</taxon>
        <taxon>Mycenaceae</taxon>
        <taxon>Mycena</taxon>
    </lineage>
</organism>
<reference evidence="1" key="1">
    <citation type="submission" date="2023-03" db="EMBL/GenBank/DDBJ databases">
        <title>Massive genome expansion in bonnet fungi (Mycena s.s.) driven by repeated elements and novel gene families across ecological guilds.</title>
        <authorList>
            <consortium name="Lawrence Berkeley National Laboratory"/>
            <person name="Harder C.B."/>
            <person name="Miyauchi S."/>
            <person name="Viragh M."/>
            <person name="Kuo A."/>
            <person name="Thoen E."/>
            <person name="Andreopoulos B."/>
            <person name="Lu D."/>
            <person name="Skrede I."/>
            <person name="Drula E."/>
            <person name="Henrissat B."/>
            <person name="Morin E."/>
            <person name="Kohler A."/>
            <person name="Barry K."/>
            <person name="LaButti K."/>
            <person name="Morin E."/>
            <person name="Salamov A."/>
            <person name="Lipzen A."/>
            <person name="Mereny Z."/>
            <person name="Hegedus B."/>
            <person name="Baldrian P."/>
            <person name="Stursova M."/>
            <person name="Weitz H."/>
            <person name="Taylor A."/>
            <person name="Grigoriev I.V."/>
            <person name="Nagy L.G."/>
            <person name="Martin F."/>
            <person name="Kauserud H."/>
        </authorList>
    </citation>
    <scope>NUCLEOTIDE SEQUENCE</scope>
    <source>
        <strain evidence="1">CBHHK002</strain>
    </source>
</reference>
<accession>A0AAD6ZLY8</accession>
<dbReference type="AlphaFoldDB" id="A0AAD6ZLY8"/>
<name>A0AAD6ZLY8_9AGAR</name>
<dbReference type="EMBL" id="JARIHO010000040">
    <property type="protein sequence ID" value="KAJ7327841.1"/>
    <property type="molecule type" value="Genomic_DNA"/>
</dbReference>
<gene>
    <name evidence="1" type="ORF">DFH08DRAFT_1084572</name>
</gene>
<dbReference type="Proteomes" id="UP001218218">
    <property type="component" value="Unassembled WGS sequence"/>
</dbReference>
<evidence type="ECO:0008006" key="3">
    <source>
        <dbReference type="Google" id="ProtNLM"/>
    </source>
</evidence>
<keyword evidence="2" id="KW-1185">Reference proteome</keyword>
<proteinExistence type="predicted"/>
<evidence type="ECO:0000313" key="2">
    <source>
        <dbReference type="Proteomes" id="UP001218218"/>
    </source>
</evidence>
<sequence length="487" mass="54549">MSLLRPPAIHILPTELVREIVRACCDSYVDIILPFPDPKSPAIPLSQFCSRWRAVAHNEPALWRNFRVDLPDELHGGQYEALMNFLANGAPANSTCLWLRQGAYRPPDLNPLLPIVVSFAHCLRFLSLELPGQSVEQLFSISALLLHHLERLSVAVRVTDEKDISFLETPDDHVSQIFTTAPLLTGVTIGYDKLMPITLPSFPLSPWHFPRGQLTEFDASNIWIDVNQFFFILDCPNLVTCIMTLDAEGGEEPETDDKVVTLAHLRTLHLTFLELYSWVWSNVTLPSLVDLKIAAYRDETAWEDDEFLDFMARSGCSLTHLALCFGFLDVTDAMIRIFDQAPELHELALRWTRLPGEDDADPDAGPLMDYLAFHPHTRVNLPSLRRICIDAAPESLRMLVSRCRAPDSALREAVLYAEQPSTCEALFTAEIGALQSAGVAVACERTVFQLREIYDPVYASSEAPSPSSWADSDTEIYPLLEISEGTS</sequence>
<dbReference type="Gene3D" id="3.80.10.10">
    <property type="entry name" value="Ribonuclease Inhibitor"/>
    <property type="match status" value="1"/>
</dbReference>
<evidence type="ECO:0000313" key="1">
    <source>
        <dbReference type="EMBL" id="KAJ7327841.1"/>
    </source>
</evidence>
<dbReference type="SUPFAM" id="SSF52047">
    <property type="entry name" value="RNI-like"/>
    <property type="match status" value="1"/>
</dbReference>
<dbReference type="InterPro" id="IPR032675">
    <property type="entry name" value="LRR_dom_sf"/>
</dbReference>